<evidence type="ECO:0000256" key="2">
    <source>
        <dbReference type="SAM" id="MobiDB-lite"/>
    </source>
</evidence>
<evidence type="ECO:0000313" key="4">
    <source>
        <dbReference type="EMBL" id="PBC32735.1"/>
    </source>
</evidence>
<name>A0A2A3ELV9_APICC</name>
<dbReference type="GO" id="GO:0005634">
    <property type="term" value="C:nucleus"/>
    <property type="evidence" value="ECO:0007669"/>
    <property type="project" value="TreeGrafter"/>
</dbReference>
<organism evidence="4 5">
    <name type="scientific">Apis cerana cerana</name>
    <name type="common">Oriental honeybee</name>
    <dbReference type="NCBI Taxonomy" id="94128"/>
    <lineage>
        <taxon>Eukaryota</taxon>
        <taxon>Metazoa</taxon>
        <taxon>Ecdysozoa</taxon>
        <taxon>Arthropoda</taxon>
        <taxon>Hexapoda</taxon>
        <taxon>Insecta</taxon>
        <taxon>Pterygota</taxon>
        <taxon>Neoptera</taxon>
        <taxon>Endopterygota</taxon>
        <taxon>Hymenoptera</taxon>
        <taxon>Apocrita</taxon>
        <taxon>Aculeata</taxon>
        <taxon>Apoidea</taxon>
        <taxon>Anthophila</taxon>
        <taxon>Apidae</taxon>
        <taxon>Apis</taxon>
    </lineage>
</organism>
<feature type="compositionally biased region" description="Low complexity" evidence="2">
    <location>
        <begin position="32"/>
        <end position="43"/>
    </location>
</feature>
<gene>
    <name evidence="4" type="ORF">APICC_05356</name>
</gene>
<reference evidence="4 5" key="1">
    <citation type="submission" date="2014-07" db="EMBL/GenBank/DDBJ databases">
        <title>Genomic and transcriptomic analysis on Apis cerana provide comprehensive insights into honey bee biology.</title>
        <authorList>
            <person name="Diao Q."/>
            <person name="Sun L."/>
            <person name="Zheng H."/>
            <person name="Zheng H."/>
            <person name="Xu S."/>
            <person name="Wang S."/>
            <person name="Zeng Z."/>
            <person name="Hu F."/>
            <person name="Su S."/>
            <person name="Wu J."/>
        </authorList>
    </citation>
    <scope>NUCLEOTIDE SEQUENCE [LARGE SCALE GENOMIC DNA]</scope>
    <source>
        <tissue evidence="4">Pupae without intestine</tissue>
    </source>
</reference>
<dbReference type="STRING" id="94128.A0A2A3ELV9"/>
<feature type="region of interest" description="Disordered" evidence="2">
    <location>
        <begin position="1"/>
        <end position="43"/>
    </location>
</feature>
<accession>A0A2A3ELV9</accession>
<evidence type="ECO:0000256" key="1">
    <source>
        <dbReference type="ARBA" id="ARBA00023157"/>
    </source>
</evidence>
<dbReference type="OrthoDB" id="1106148at2759"/>
<keyword evidence="1" id="KW-1015">Disulfide bond</keyword>
<keyword evidence="5" id="KW-1185">Reference proteome</keyword>
<proteinExistence type="predicted"/>
<dbReference type="AlphaFoldDB" id="A0A2A3ELV9"/>
<dbReference type="PANTHER" id="PTHR13523:SF2">
    <property type="entry name" value="COILED-COIL-HELIX-COILED-COIL-HELIX DOMAIN CONTAINING 2, ISOFORM A-RELATED"/>
    <property type="match status" value="1"/>
</dbReference>
<dbReference type="GO" id="GO:0007005">
    <property type="term" value="P:mitochondrion organization"/>
    <property type="evidence" value="ECO:0007669"/>
    <property type="project" value="InterPro"/>
</dbReference>
<dbReference type="InterPro" id="IPR055304">
    <property type="entry name" value="CHCHD2/10-like"/>
</dbReference>
<sequence length="246" mass="25331">MPRRGRAANPPPRTVRRTSAPVAAPAQPPAHAPAAAPMMAQPQQPSLMGQMAATAGGVAIGSAVGHTIGHAVTGLFSGGSSESAVAPAAPAVAQSAPAPAPIGGACAWEVKQFLECANNQSDLTLCEGFNEALRQCKAANSKFKAKNSSSQPWTNNSSQSSTFQSAASTAAGVAVGSIIGQAIGSTLAGNINHVSSAKAESKNSEEPCIPEIREFFECASRNEDLDTCKAYHDMWMKCQNGYKHKN</sequence>
<dbReference type="PANTHER" id="PTHR13523">
    <property type="entry name" value="COILED-COIL-HELIX-COILED-COIL-HELIX DOMAIN CONTAINING 2/NUR77"/>
    <property type="match status" value="1"/>
</dbReference>
<dbReference type="InterPro" id="IPR010625">
    <property type="entry name" value="CHCH"/>
</dbReference>
<protein>
    <submittedName>
        <fullName evidence="4">Coiled-coil-helix-coiled-coil-helix domain-containing</fullName>
    </submittedName>
</protein>
<evidence type="ECO:0000259" key="3">
    <source>
        <dbReference type="Pfam" id="PF06747"/>
    </source>
</evidence>
<dbReference type="GO" id="GO:0005739">
    <property type="term" value="C:mitochondrion"/>
    <property type="evidence" value="ECO:0007669"/>
    <property type="project" value="TreeGrafter"/>
</dbReference>
<dbReference type="Pfam" id="PF06747">
    <property type="entry name" value="CHCH"/>
    <property type="match status" value="1"/>
</dbReference>
<feature type="domain" description="CHCH" evidence="3">
    <location>
        <begin position="106"/>
        <end position="138"/>
    </location>
</feature>
<dbReference type="Proteomes" id="UP000242457">
    <property type="component" value="Unassembled WGS sequence"/>
</dbReference>
<evidence type="ECO:0000313" key="5">
    <source>
        <dbReference type="Proteomes" id="UP000242457"/>
    </source>
</evidence>
<dbReference type="EMBL" id="KZ288215">
    <property type="protein sequence ID" value="PBC32735.1"/>
    <property type="molecule type" value="Genomic_DNA"/>
</dbReference>